<reference evidence="3" key="1">
    <citation type="journal article" date="2014" name="PLoS ONE">
        <title>The genome and linkage map of the northern pike (Esox lucius): conserved synteny revealed between the salmonid sister group and the Neoteleostei.</title>
        <authorList>
            <person name="Rondeau E.B."/>
            <person name="Minkley D.R."/>
            <person name="Leong J.S."/>
            <person name="Messmer A.M."/>
            <person name="Jantzen J.R."/>
            <person name="von Schalburg K.R."/>
            <person name="Lemon C."/>
            <person name="Bird N.H."/>
            <person name="Koop B.F."/>
        </authorList>
    </citation>
    <scope>NUCLEOTIDE SEQUENCE</scope>
</reference>
<dbReference type="PANTHER" id="PTHR31504:SF1">
    <property type="entry name" value="ZW10 INTERACTOR"/>
    <property type="match status" value="1"/>
</dbReference>
<dbReference type="Pfam" id="PF15556">
    <property type="entry name" value="Zwint"/>
    <property type="match status" value="1"/>
</dbReference>
<keyword evidence="3" id="KW-1185">Reference proteome</keyword>
<dbReference type="GO" id="GO:0000776">
    <property type="term" value="C:kinetochore"/>
    <property type="evidence" value="ECO:0007669"/>
    <property type="project" value="InterPro"/>
</dbReference>
<name>A0A3P8YEF0_ESOLU</name>
<reference evidence="2" key="4">
    <citation type="submission" date="2025-09" db="UniProtKB">
        <authorList>
            <consortium name="Ensembl"/>
        </authorList>
    </citation>
    <scope>IDENTIFICATION</scope>
</reference>
<organism evidence="2 3">
    <name type="scientific">Esox lucius</name>
    <name type="common">Northern pike</name>
    <dbReference type="NCBI Taxonomy" id="8010"/>
    <lineage>
        <taxon>Eukaryota</taxon>
        <taxon>Metazoa</taxon>
        <taxon>Chordata</taxon>
        <taxon>Craniata</taxon>
        <taxon>Vertebrata</taxon>
        <taxon>Euteleostomi</taxon>
        <taxon>Actinopterygii</taxon>
        <taxon>Neopterygii</taxon>
        <taxon>Teleostei</taxon>
        <taxon>Protacanthopterygii</taxon>
        <taxon>Esociformes</taxon>
        <taxon>Esocidae</taxon>
        <taxon>Esox</taxon>
    </lineage>
</organism>
<proteinExistence type="predicted"/>
<protein>
    <submittedName>
        <fullName evidence="2">Uncharacterized protein</fullName>
    </submittedName>
</protein>
<dbReference type="GeneTree" id="ENSGT00990000204190"/>
<dbReference type="KEGG" id="els:105013265"/>
<accession>A0A3P8YEF0</accession>
<reference evidence="2" key="3">
    <citation type="submission" date="2025-08" db="UniProtKB">
        <authorList>
            <consortium name="Ensembl"/>
        </authorList>
    </citation>
    <scope>IDENTIFICATION</scope>
</reference>
<dbReference type="RefSeq" id="XP_010872964.1">
    <property type="nucleotide sequence ID" value="XM_010874662.2"/>
</dbReference>
<dbReference type="InterPro" id="IPR029092">
    <property type="entry name" value="Zwint-1"/>
</dbReference>
<dbReference type="Bgee" id="ENSELUG00000014974">
    <property type="expression patterns" value="Expressed in embryo and 14 other cell types or tissues"/>
</dbReference>
<evidence type="ECO:0000313" key="2">
    <source>
        <dbReference type="Ensembl" id="ENSELUP00000014957.2"/>
    </source>
</evidence>
<dbReference type="Proteomes" id="UP000265140">
    <property type="component" value="Chromosome 11"/>
</dbReference>
<sequence>MATEKAQALLERCDPEYIDLYDGEEYLEAGEAELMVPYLSESRSKQKILGRQLFVLDLMIQLLETLDSPGQLLNEPCSINLSNDAHVRWKALKTEYKDGVQEVETLITNLLDRLDKLHQKKDQLTSLLLVLENKKELSLQLEKSLQTARNTMRDCEGQLAKLRAGADVTLDRLANCQRLRDVLQGCLEETQGAMQYRLLSLGPSELQLELRPCFCGPPDQLEPLRLTVTWTPEDHFVLQVCLGTAGLLEESVRGRLTDLSTALLEVMQSYVSQGAMLTEIQALHSRFAIDWRPGQRLLVFLKSASVVCNIGVEEGYPSRGAATLISIRRDGELINTDILQPAQKAPSLTEWLEFLLSSPHV</sequence>
<feature type="coiled-coil region" evidence="1">
    <location>
        <begin position="100"/>
        <end position="151"/>
    </location>
</feature>
<reference evidence="2" key="2">
    <citation type="submission" date="2020-02" db="EMBL/GenBank/DDBJ databases">
        <title>Esox lucius (northern pike) genome, fEsoLuc1, primary haplotype.</title>
        <authorList>
            <person name="Myers G."/>
            <person name="Karagic N."/>
            <person name="Meyer A."/>
            <person name="Pippel M."/>
            <person name="Reichard M."/>
            <person name="Winkler S."/>
            <person name="Tracey A."/>
            <person name="Sims Y."/>
            <person name="Howe K."/>
            <person name="Rhie A."/>
            <person name="Formenti G."/>
            <person name="Durbin R."/>
            <person name="Fedrigo O."/>
            <person name="Jarvis E.D."/>
        </authorList>
    </citation>
    <scope>NUCLEOTIDE SEQUENCE [LARGE SCALE GENOMIC DNA]</scope>
</reference>
<dbReference type="PANTHER" id="PTHR31504">
    <property type="entry name" value="ZW10 INTERACTOR ZWINT"/>
    <property type="match status" value="1"/>
</dbReference>
<dbReference type="GeneID" id="105013265"/>
<dbReference type="AlphaFoldDB" id="A0A3P8YEF0"/>
<evidence type="ECO:0000313" key="3">
    <source>
        <dbReference type="Proteomes" id="UP000265140"/>
    </source>
</evidence>
<keyword evidence="1" id="KW-0175">Coiled coil</keyword>
<dbReference type="Ensembl" id="ENSELUT00000023915.3">
    <property type="protein sequence ID" value="ENSELUP00000014957.2"/>
    <property type="gene ID" value="ENSELUG00000035100.1"/>
</dbReference>
<evidence type="ECO:0000256" key="1">
    <source>
        <dbReference type="SAM" id="Coils"/>
    </source>
</evidence>
<dbReference type="FunCoup" id="A0A3P8YEF0">
    <property type="interactions" value="552"/>
</dbReference>
<dbReference type="InParanoid" id="A0A3P8YEF0"/>